<comment type="caution">
    <text evidence="1">The sequence shown here is derived from an EMBL/GenBank/DDBJ whole genome shotgun (WGS) entry which is preliminary data.</text>
</comment>
<keyword evidence="2" id="KW-1185">Reference proteome</keyword>
<dbReference type="EMBL" id="QKWP01002040">
    <property type="protein sequence ID" value="RIB05155.1"/>
    <property type="molecule type" value="Genomic_DNA"/>
</dbReference>
<reference evidence="1 2" key="1">
    <citation type="submission" date="2018-06" db="EMBL/GenBank/DDBJ databases">
        <title>Comparative genomics reveals the genomic features of Rhizophagus irregularis, R. cerebriforme, R. diaphanum and Gigaspora rosea, and their symbiotic lifestyle signature.</title>
        <authorList>
            <person name="Morin E."/>
            <person name="San Clemente H."/>
            <person name="Chen E.C.H."/>
            <person name="De La Providencia I."/>
            <person name="Hainaut M."/>
            <person name="Kuo A."/>
            <person name="Kohler A."/>
            <person name="Murat C."/>
            <person name="Tang N."/>
            <person name="Roy S."/>
            <person name="Loubradou J."/>
            <person name="Henrissat B."/>
            <person name="Grigoriev I.V."/>
            <person name="Corradi N."/>
            <person name="Roux C."/>
            <person name="Martin F.M."/>
        </authorList>
    </citation>
    <scope>NUCLEOTIDE SEQUENCE [LARGE SCALE GENOMIC DNA]</scope>
    <source>
        <strain evidence="1 2">DAOM 194757</strain>
    </source>
</reference>
<proteinExistence type="predicted"/>
<dbReference type="OrthoDB" id="2409081at2759"/>
<protein>
    <submittedName>
        <fullName evidence="1">Uncharacterized protein</fullName>
    </submittedName>
</protein>
<organism evidence="1 2">
    <name type="scientific">Gigaspora rosea</name>
    <dbReference type="NCBI Taxonomy" id="44941"/>
    <lineage>
        <taxon>Eukaryota</taxon>
        <taxon>Fungi</taxon>
        <taxon>Fungi incertae sedis</taxon>
        <taxon>Mucoromycota</taxon>
        <taxon>Glomeromycotina</taxon>
        <taxon>Glomeromycetes</taxon>
        <taxon>Diversisporales</taxon>
        <taxon>Gigasporaceae</taxon>
        <taxon>Gigaspora</taxon>
    </lineage>
</organism>
<evidence type="ECO:0000313" key="2">
    <source>
        <dbReference type="Proteomes" id="UP000266673"/>
    </source>
</evidence>
<dbReference type="AlphaFoldDB" id="A0A397U4E5"/>
<accession>A0A397U4E5</accession>
<name>A0A397U4E5_9GLOM</name>
<evidence type="ECO:0000313" key="1">
    <source>
        <dbReference type="EMBL" id="RIB05155.1"/>
    </source>
</evidence>
<dbReference type="Proteomes" id="UP000266673">
    <property type="component" value="Unassembled WGS sequence"/>
</dbReference>
<gene>
    <name evidence="1" type="ORF">C2G38_2220465</name>
</gene>
<sequence length="188" mass="22857">MKAKQNKQLLANGECYDLIIQSIDKAFLEPSKMIQILQDLRLELYNSIQTSIDVKKINNLKDAYNWLNIILEKKEKIYDLLKNIIEKYIKNYPNRKFTNTQQKENFFNNEIDKIDDKSYLGEKQFLHKLKEKIIEIYNDEEKDHYFINLEKEIDIFNENIEDFIERTIKRNIIYKLIKEILKRVVMDR</sequence>